<evidence type="ECO:0000256" key="6">
    <source>
        <dbReference type="SAM" id="MobiDB-lite"/>
    </source>
</evidence>
<evidence type="ECO:0000313" key="8">
    <source>
        <dbReference type="EMBL" id="EXJ95150.1"/>
    </source>
</evidence>
<dbReference type="GO" id="GO:0006351">
    <property type="term" value="P:DNA-templated transcription"/>
    <property type="evidence" value="ECO:0007669"/>
    <property type="project" value="InterPro"/>
</dbReference>
<keyword evidence="9" id="KW-1185">Reference proteome</keyword>
<dbReference type="SMART" id="SM00066">
    <property type="entry name" value="GAL4"/>
    <property type="match status" value="1"/>
</dbReference>
<dbReference type="PANTHER" id="PTHR31668:SF4">
    <property type="entry name" value="TRANSCRIPTIONAL ACTIVATOR PROTEIN DAL81"/>
    <property type="match status" value="1"/>
</dbReference>
<evidence type="ECO:0000259" key="7">
    <source>
        <dbReference type="PROSITE" id="PS00463"/>
    </source>
</evidence>
<dbReference type="EMBL" id="AMWN01000001">
    <property type="protein sequence ID" value="EXJ95150.1"/>
    <property type="molecule type" value="Genomic_DNA"/>
</dbReference>
<dbReference type="InterPro" id="IPR001138">
    <property type="entry name" value="Zn2Cys6_DnaBD"/>
</dbReference>
<keyword evidence="2" id="KW-0805">Transcription regulation</keyword>
<feature type="domain" description="Zn(2)-C6 fungal-type" evidence="7">
    <location>
        <begin position="13"/>
        <end position="44"/>
    </location>
</feature>
<dbReference type="CDD" id="cd00067">
    <property type="entry name" value="GAL4"/>
    <property type="match status" value="1"/>
</dbReference>
<proteinExistence type="predicted"/>
<dbReference type="GO" id="GO:0000981">
    <property type="term" value="F:DNA-binding transcription factor activity, RNA polymerase II-specific"/>
    <property type="evidence" value="ECO:0007669"/>
    <property type="project" value="InterPro"/>
</dbReference>
<dbReference type="Pfam" id="PF04082">
    <property type="entry name" value="Fungal_trans"/>
    <property type="match status" value="1"/>
</dbReference>
<feature type="region of interest" description="Disordered" evidence="6">
    <location>
        <begin position="50"/>
        <end position="85"/>
    </location>
</feature>
<dbReference type="GO" id="GO:0008270">
    <property type="term" value="F:zinc ion binding"/>
    <property type="evidence" value="ECO:0007669"/>
    <property type="project" value="InterPro"/>
</dbReference>
<dbReference type="Gene3D" id="4.10.240.10">
    <property type="entry name" value="Zn(2)-C6 fungal-type DNA-binding domain"/>
    <property type="match status" value="1"/>
</dbReference>
<name>W9YZM7_9EURO</name>
<dbReference type="GO" id="GO:0001080">
    <property type="term" value="P:nitrogen catabolite activation of transcription from RNA polymerase II promoter"/>
    <property type="evidence" value="ECO:0007669"/>
    <property type="project" value="TreeGrafter"/>
</dbReference>
<dbReference type="eggNOG" id="ENOG502QQXX">
    <property type="taxonomic scope" value="Eukaryota"/>
</dbReference>
<dbReference type="InterPro" id="IPR007219">
    <property type="entry name" value="XnlR_reg_dom"/>
</dbReference>
<dbReference type="HOGENOM" id="CLU_006632_1_2_1"/>
<dbReference type="PANTHER" id="PTHR31668">
    <property type="entry name" value="GLUCOSE TRANSPORT TRANSCRIPTION REGULATOR RGT1-RELATED-RELATED"/>
    <property type="match status" value="1"/>
</dbReference>
<dbReference type="GeneID" id="19155178"/>
<dbReference type="OrthoDB" id="3034343at2759"/>
<evidence type="ECO:0000256" key="1">
    <source>
        <dbReference type="ARBA" id="ARBA00022723"/>
    </source>
</evidence>
<dbReference type="RefSeq" id="XP_007719379.1">
    <property type="nucleotide sequence ID" value="XM_007721189.1"/>
</dbReference>
<dbReference type="CDD" id="cd12148">
    <property type="entry name" value="fungal_TF_MHR"/>
    <property type="match status" value="1"/>
</dbReference>
<dbReference type="GO" id="GO:0005634">
    <property type="term" value="C:nucleus"/>
    <property type="evidence" value="ECO:0007669"/>
    <property type="project" value="TreeGrafter"/>
</dbReference>
<evidence type="ECO:0000256" key="4">
    <source>
        <dbReference type="ARBA" id="ARBA00023163"/>
    </source>
</evidence>
<protein>
    <recommendedName>
        <fullName evidence="7">Zn(2)-C6 fungal-type domain-containing protein</fullName>
    </recommendedName>
</protein>
<keyword evidence="4" id="KW-0804">Transcription</keyword>
<evidence type="ECO:0000313" key="9">
    <source>
        <dbReference type="Proteomes" id="UP000019484"/>
    </source>
</evidence>
<dbReference type="AlphaFoldDB" id="W9YZM7"/>
<dbReference type="InterPro" id="IPR036864">
    <property type="entry name" value="Zn2-C6_fun-type_DNA-bd_sf"/>
</dbReference>
<dbReference type="GO" id="GO:0003677">
    <property type="term" value="F:DNA binding"/>
    <property type="evidence" value="ECO:0007669"/>
    <property type="project" value="UniProtKB-KW"/>
</dbReference>
<keyword evidence="1" id="KW-0479">Metal-binding</keyword>
<accession>W9YZM7</accession>
<keyword evidence="3" id="KW-0238">DNA-binding</keyword>
<organism evidence="8 9">
    <name type="scientific">Capronia coronata CBS 617.96</name>
    <dbReference type="NCBI Taxonomy" id="1182541"/>
    <lineage>
        <taxon>Eukaryota</taxon>
        <taxon>Fungi</taxon>
        <taxon>Dikarya</taxon>
        <taxon>Ascomycota</taxon>
        <taxon>Pezizomycotina</taxon>
        <taxon>Eurotiomycetes</taxon>
        <taxon>Chaetothyriomycetidae</taxon>
        <taxon>Chaetothyriales</taxon>
        <taxon>Herpotrichiellaceae</taxon>
        <taxon>Capronia</taxon>
    </lineage>
</organism>
<keyword evidence="5" id="KW-0539">Nucleus</keyword>
<evidence type="ECO:0000256" key="5">
    <source>
        <dbReference type="ARBA" id="ARBA00023242"/>
    </source>
</evidence>
<gene>
    <name evidence="8" type="ORF">A1O1_00269</name>
</gene>
<dbReference type="InterPro" id="IPR050797">
    <property type="entry name" value="Carb_Metab_Trans_Reg"/>
</dbReference>
<dbReference type="Proteomes" id="UP000019484">
    <property type="component" value="Unassembled WGS sequence"/>
</dbReference>
<dbReference type="PROSITE" id="PS00463">
    <property type="entry name" value="ZN2_CY6_FUNGAL_1"/>
    <property type="match status" value="1"/>
</dbReference>
<comment type="caution">
    <text evidence="8">The sequence shown here is derived from an EMBL/GenBank/DDBJ whole genome shotgun (WGS) entry which is preliminary data.</text>
</comment>
<evidence type="ECO:0000256" key="2">
    <source>
        <dbReference type="ARBA" id="ARBA00023015"/>
    </source>
</evidence>
<evidence type="ECO:0000256" key="3">
    <source>
        <dbReference type="ARBA" id="ARBA00023125"/>
    </source>
</evidence>
<reference evidence="8 9" key="1">
    <citation type="submission" date="2013-03" db="EMBL/GenBank/DDBJ databases">
        <title>The Genome Sequence of Capronia coronata CBS 617.96.</title>
        <authorList>
            <consortium name="The Broad Institute Genomics Platform"/>
            <person name="Cuomo C."/>
            <person name="de Hoog S."/>
            <person name="Gorbushina A."/>
            <person name="Walker B."/>
            <person name="Young S.K."/>
            <person name="Zeng Q."/>
            <person name="Gargeya S."/>
            <person name="Fitzgerald M."/>
            <person name="Haas B."/>
            <person name="Abouelleil A."/>
            <person name="Allen A.W."/>
            <person name="Alvarado L."/>
            <person name="Arachchi H.M."/>
            <person name="Berlin A.M."/>
            <person name="Chapman S.B."/>
            <person name="Gainer-Dewar J."/>
            <person name="Goldberg J."/>
            <person name="Griggs A."/>
            <person name="Gujja S."/>
            <person name="Hansen M."/>
            <person name="Howarth C."/>
            <person name="Imamovic A."/>
            <person name="Ireland A."/>
            <person name="Larimer J."/>
            <person name="McCowan C."/>
            <person name="Murphy C."/>
            <person name="Pearson M."/>
            <person name="Poon T.W."/>
            <person name="Priest M."/>
            <person name="Roberts A."/>
            <person name="Saif S."/>
            <person name="Shea T."/>
            <person name="Sisk P."/>
            <person name="Sykes S."/>
            <person name="Wortman J."/>
            <person name="Nusbaum C."/>
            <person name="Birren B."/>
        </authorList>
    </citation>
    <scope>NUCLEOTIDE SEQUENCE [LARGE SCALE GENOMIC DNA]</scope>
    <source>
        <strain evidence="8 9">CBS 617.96</strain>
    </source>
</reference>
<dbReference type="SUPFAM" id="SSF57701">
    <property type="entry name" value="Zn2/Cys6 DNA-binding domain"/>
    <property type="match status" value="1"/>
</dbReference>
<sequence>MATPIPRKRAERSCETCRKRKTRCVIDGDAAGVCVLCRFHQQECKFLDNSSPRKRKSASISSEHGQTRPPSKRRKRPVESDLESNKQWRLIRTRQGVSVEEYDQMEDPSLLKRTLGLLNKYHCRYFSVSGSFEPAMMAARSTSMYREIEVATGGTLRWVGPTDAFLLIPDLGTPGYLEERQEVETVESLVSPHGRTLLDIYFRVVYPSFPVLYRDVYMEKYIRSPLEFSPSSLAAVYLLAIRFWSHEVTLQDKEKPCVEKLEALGRKCLHDAINYRPKLSTIQAGLQLLQYSTTNAKELTAQLINVAYGVGLHLDASDWDIPPWEKSLRKRLSWALYSQDKWNSLANNQPPLINSSHWGVPTITEEDFPEQHEYEQEGSSEVEKGRALFCQFVALSEIVSDILDDILSIRAIKEIEHAGERGLELLLRKAKPLQIRLKEWFTNLPPALSMEVTNVMKLSSVGYLRLAYITAEIALHRQILLALPGSTDTALIKLCRSVADERFIFAIDLLKSLKPNHLSSFWYSTAPQNLALTGTFGCYLYMTETDPERRLLCKARLREYRWLLTMCSDNGPNSYFKQALSQLDIYFKYLLDSKDENGDSGPSISYSPLQFFGDTSHDFLDISPDGTSYHHD</sequence>